<evidence type="ECO:0000313" key="3">
    <source>
        <dbReference type="Proteomes" id="UP001153365"/>
    </source>
</evidence>
<reference evidence="2" key="1">
    <citation type="submission" date="2022-06" db="EMBL/GenBank/DDBJ databases">
        <authorList>
            <consortium name="SYNGENTA / RWTH Aachen University"/>
        </authorList>
    </citation>
    <scope>NUCLEOTIDE SEQUENCE</scope>
</reference>
<dbReference type="AlphaFoldDB" id="A0AAV0BWA7"/>
<comment type="caution">
    <text evidence="2">The sequence shown here is derived from an EMBL/GenBank/DDBJ whole genome shotgun (WGS) entry which is preliminary data.</text>
</comment>
<gene>
    <name evidence="2" type="ORF">PPACK8108_LOCUS26471</name>
</gene>
<accession>A0AAV0BWA7</accession>
<dbReference type="EMBL" id="CALTRL010006465">
    <property type="protein sequence ID" value="CAH7690965.1"/>
    <property type="molecule type" value="Genomic_DNA"/>
</dbReference>
<proteinExistence type="predicted"/>
<protein>
    <submittedName>
        <fullName evidence="2">Expressed protein</fullName>
    </submittedName>
</protein>
<evidence type="ECO:0000313" key="2">
    <source>
        <dbReference type="EMBL" id="CAH7690965.1"/>
    </source>
</evidence>
<feature type="region of interest" description="Disordered" evidence="1">
    <location>
        <begin position="195"/>
        <end position="256"/>
    </location>
</feature>
<sequence>MYSKMSLFSRGFSLVVLILQVYGISASIINSNGLAKRNQFNGLFERRQAQPAGAPQAGELKLSPEEESAIKLFELVIQMAGGLENVTSLATKPAEIAADAKKVTSFIPEIENLKKSLLEKIQNKDGKLDTASSNASQAAEKMAQSLTAIAEKAEDANLIKSHYPNLEDTFKILLFTTDEIVTAAVPKLAQEAAANGGNGAAPAQSKPAEANPAESKPAEGNPAESKPAEVNQAESKPAEVSPAEVKPAETQVQAEQ</sequence>
<evidence type="ECO:0000256" key="1">
    <source>
        <dbReference type="SAM" id="MobiDB-lite"/>
    </source>
</evidence>
<dbReference type="Proteomes" id="UP001153365">
    <property type="component" value="Unassembled WGS sequence"/>
</dbReference>
<keyword evidence="3" id="KW-1185">Reference proteome</keyword>
<name>A0AAV0BWA7_PHAPC</name>
<organism evidence="2 3">
    <name type="scientific">Phakopsora pachyrhizi</name>
    <name type="common">Asian soybean rust disease fungus</name>
    <dbReference type="NCBI Taxonomy" id="170000"/>
    <lineage>
        <taxon>Eukaryota</taxon>
        <taxon>Fungi</taxon>
        <taxon>Dikarya</taxon>
        <taxon>Basidiomycota</taxon>
        <taxon>Pucciniomycotina</taxon>
        <taxon>Pucciniomycetes</taxon>
        <taxon>Pucciniales</taxon>
        <taxon>Phakopsoraceae</taxon>
        <taxon>Phakopsora</taxon>
    </lineage>
</organism>